<protein>
    <submittedName>
        <fullName evidence="1">Uncharacterized protein</fullName>
    </submittedName>
</protein>
<proteinExistence type="predicted"/>
<keyword evidence="2" id="KW-1185">Reference proteome</keyword>
<evidence type="ECO:0000313" key="1">
    <source>
        <dbReference type="EMBL" id="KAI3681553.1"/>
    </source>
</evidence>
<name>A0ACB8YA88_ARCLA</name>
<organism evidence="1 2">
    <name type="scientific">Arctium lappa</name>
    <name type="common">Greater burdock</name>
    <name type="synonym">Lappa major</name>
    <dbReference type="NCBI Taxonomy" id="4217"/>
    <lineage>
        <taxon>Eukaryota</taxon>
        <taxon>Viridiplantae</taxon>
        <taxon>Streptophyta</taxon>
        <taxon>Embryophyta</taxon>
        <taxon>Tracheophyta</taxon>
        <taxon>Spermatophyta</taxon>
        <taxon>Magnoliopsida</taxon>
        <taxon>eudicotyledons</taxon>
        <taxon>Gunneridae</taxon>
        <taxon>Pentapetalae</taxon>
        <taxon>asterids</taxon>
        <taxon>campanulids</taxon>
        <taxon>Asterales</taxon>
        <taxon>Asteraceae</taxon>
        <taxon>Carduoideae</taxon>
        <taxon>Cardueae</taxon>
        <taxon>Arctiinae</taxon>
        <taxon>Arctium</taxon>
    </lineage>
</organism>
<dbReference type="Proteomes" id="UP001055879">
    <property type="component" value="Linkage Group LG13"/>
</dbReference>
<gene>
    <name evidence="1" type="ORF">L6452_36352</name>
</gene>
<evidence type="ECO:0000313" key="2">
    <source>
        <dbReference type="Proteomes" id="UP001055879"/>
    </source>
</evidence>
<dbReference type="EMBL" id="CM042059">
    <property type="protein sequence ID" value="KAI3681553.1"/>
    <property type="molecule type" value="Genomic_DNA"/>
</dbReference>
<accession>A0ACB8YA88</accession>
<sequence>MRLKDEPTLVGDQRWKQWRRRRRMVEIKAATVAGGSSDRGCWRRRRPPKLWWSDGNTVVVTTIASMAISTREIIHARVLEKNGVARRTAHVQEF</sequence>
<reference evidence="1 2" key="2">
    <citation type="journal article" date="2022" name="Mol. Ecol. Resour.">
        <title>The genomes of chicory, endive, great burdock and yacon provide insights into Asteraceae paleo-polyploidization history and plant inulin production.</title>
        <authorList>
            <person name="Fan W."/>
            <person name="Wang S."/>
            <person name="Wang H."/>
            <person name="Wang A."/>
            <person name="Jiang F."/>
            <person name="Liu H."/>
            <person name="Zhao H."/>
            <person name="Xu D."/>
            <person name="Zhang Y."/>
        </authorList>
    </citation>
    <scope>NUCLEOTIDE SEQUENCE [LARGE SCALE GENOMIC DNA]</scope>
    <source>
        <strain evidence="2">cv. Niubang</strain>
    </source>
</reference>
<reference evidence="2" key="1">
    <citation type="journal article" date="2022" name="Mol. Ecol. Resour.">
        <title>The genomes of chicory, endive, great burdock and yacon provide insights into Asteraceae palaeo-polyploidization history and plant inulin production.</title>
        <authorList>
            <person name="Fan W."/>
            <person name="Wang S."/>
            <person name="Wang H."/>
            <person name="Wang A."/>
            <person name="Jiang F."/>
            <person name="Liu H."/>
            <person name="Zhao H."/>
            <person name="Xu D."/>
            <person name="Zhang Y."/>
        </authorList>
    </citation>
    <scope>NUCLEOTIDE SEQUENCE [LARGE SCALE GENOMIC DNA]</scope>
    <source>
        <strain evidence="2">cv. Niubang</strain>
    </source>
</reference>
<comment type="caution">
    <text evidence="1">The sequence shown here is derived from an EMBL/GenBank/DDBJ whole genome shotgun (WGS) entry which is preliminary data.</text>
</comment>